<dbReference type="PROSITE" id="PS50045">
    <property type="entry name" value="SIGMA54_INTERACT_4"/>
    <property type="match status" value="1"/>
</dbReference>
<dbReference type="PRINTS" id="PR01590">
    <property type="entry name" value="HTHFIS"/>
</dbReference>
<reference evidence="10 11" key="1">
    <citation type="submission" date="2020-08" db="EMBL/GenBank/DDBJ databases">
        <title>Bridging the membrane lipid divide: bacteria of the FCB group superphylum have the potential to synthesize archaeal ether lipids.</title>
        <authorList>
            <person name="Villanueva L."/>
            <person name="Von Meijenfeldt F.A.B."/>
            <person name="Westbye A.B."/>
            <person name="Yadav S."/>
            <person name="Hopmans E.C."/>
            <person name="Dutilh B.E."/>
            <person name="Sinninghe Damste J.S."/>
        </authorList>
    </citation>
    <scope>NUCLEOTIDE SEQUENCE [LARGE SCALE GENOMIC DNA]</scope>
    <source>
        <strain evidence="10">NIOZ-UU30</strain>
    </source>
</reference>
<dbReference type="InterPro" id="IPR003593">
    <property type="entry name" value="AAA+_ATPase"/>
</dbReference>
<protein>
    <submittedName>
        <fullName evidence="10">Sigma-54-dependent Fis family transcriptional regulator</fullName>
    </submittedName>
</protein>
<evidence type="ECO:0000256" key="2">
    <source>
        <dbReference type="ARBA" id="ARBA00022840"/>
    </source>
</evidence>
<dbReference type="InterPro" id="IPR058031">
    <property type="entry name" value="AAA_lid_NorR"/>
</dbReference>
<dbReference type="InterPro" id="IPR002078">
    <property type="entry name" value="Sigma_54_int"/>
</dbReference>
<dbReference type="GO" id="GO:0000160">
    <property type="term" value="P:phosphorelay signal transduction system"/>
    <property type="evidence" value="ECO:0007669"/>
    <property type="project" value="InterPro"/>
</dbReference>
<organism evidence="10 11">
    <name type="scientific">Candidatus Desulfatibia profunda</name>
    <dbReference type="NCBI Taxonomy" id="2841695"/>
    <lineage>
        <taxon>Bacteria</taxon>
        <taxon>Pseudomonadati</taxon>
        <taxon>Thermodesulfobacteriota</taxon>
        <taxon>Desulfobacteria</taxon>
        <taxon>Desulfobacterales</taxon>
        <taxon>Desulfobacterales incertae sedis</taxon>
        <taxon>Candidatus Desulfatibia</taxon>
    </lineage>
</organism>
<proteinExistence type="predicted"/>
<dbReference type="PROSITE" id="PS00688">
    <property type="entry name" value="SIGMA54_INTERACT_3"/>
    <property type="match status" value="1"/>
</dbReference>
<dbReference type="SUPFAM" id="SSF46689">
    <property type="entry name" value="Homeodomain-like"/>
    <property type="match status" value="1"/>
</dbReference>
<dbReference type="PROSITE" id="PS00675">
    <property type="entry name" value="SIGMA54_INTERACT_1"/>
    <property type="match status" value="1"/>
</dbReference>
<dbReference type="CDD" id="cd00009">
    <property type="entry name" value="AAA"/>
    <property type="match status" value="1"/>
</dbReference>
<evidence type="ECO:0000313" key="11">
    <source>
        <dbReference type="Proteomes" id="UP000603434"/>
    </source>
</evidence>
<accession>A0A8J6TNE8</accession>
<dbReference type="SUPFAM" id="SSF52172">
    <property type="entry name" value="CheY-like"/>
    <property type="match status" value="1"/>
</dbReference>
<dbReference type="InterPro" id="IPR027417">
    <property type="entry name" value="P-loop_NTPase"/>
</dbReference>
<feature type="modified residue" description="4-aspartylphosphate" evidence="7">
    <location>
        <position position="55"/>
    </location>
</feature>
<dbReference type="FunFam" id="3.40.50.300:FF:000006">
    <property type="entry name" value="DNA-binding transcriptional regulator NtrC"/>
    <property type="match status" value="1"/>
</dbReference>
<dbReference type="SMART" id="SM00448">
    <property type="entry name" value="REC"/>
    <property type="match status" value="1"/>
</dbReference>
<dbReference type="GO" id="GO:0005524">
    <property type="term" value="F:ATP binding"/>
    <property type="evidence" value="ECO:0007669"/>
    <property type="project" value="UniProtKB-KW"/>
</dbReference>
<evidence type="ECO:0000256" key="4">
    <source>
        <dbReference type="ARBA" id="ARBA00023125"/>
    </source>
</evidence>
<evidence type="ECO:0000256" key="6">
    <source>
        <dbReference type="ARBA" id="ARBA00023163"/>
    </source>
</evidence>
<dbReference type="EMBL" id="JACNJH010000207">
    <property type="protein sequence ID" value="MBC8362633.1"/>
    <property type="molecule type" value="Genomic_DNA"/>
</dbReference>
<dbReference type="InterPro" id="IPR009057">
    <property type="entry name" value="Homeodomain-like_sf"/>
</dbReference>
<keyword evidence="4" id="KW-0238">DNA-binding</keyword>
<evidence type="ECO:0000259" key="9">
    <source>
        <dbReference type="PROSITE" id="PS50110"/>
    </source>
</evidence>
<keyword evidence="7" id="KW-0597">Phosphoprotein</keyword>
<dbReference type="PANTHER" id="PTHR32071:SF57">
    <property type="entry name" value="C4-DICARBOXYLATE TRANSPORT TRANSCRIPTIONAL REGULATORY PROTEIN DCTD"/>
    <property type="match status" value="1"/>
</dbReference>
<dbReference type="Pfam" id="PF02954">
    <property type="entry name" value="HTH_8"/>
    <property type="match status" value="1"/>
</dbReference>
<comment type="caution">
    <text evidence="10">The sequence shown here is derived from an EMBL/GenBank/DDBJ whole genome shotgun (WGS) entry which is preliminary data.</text>
</comment>
<dbReference type="Pfam" id="PF00158">
    <property type="entry name" value="Sigma54_activat"/>
    <property type="match status" value="1"/>
</dbReference>
<dbReference type="InterPro" id="IPR025662">
    <property type="entry name" value="Sigma_54_int_dom_ATP-bd_1"/>
</dbReference>
<dbReference type="InterPro" id="IPR002197">
    <property type="entry name" value="HTH_Fis"/>
</dbReference>
<dbReference type="GO" id="GO:0043565">
    <property type="term" value="F:sequence-specific DNA binding"/>
    <property type="evidence" value="ECO:0007669"/>
    <property type="project" value="InterPro"/>
</dbReference>
<dbReference type="Gene3D" id="1.10.8.60">
    <property type="match status" value="1"/>
</dbReference>
<dbReference type="Proteomes" id="UP000603434">
    <property type="component" value="Unassembled WGS sequence"/>
</dbReference>
<keyword evidence="6" id="KW-0804">Transcription</keyword>
<keyword evidence="3" id="KW-0805">Transcription regulation</keyword>
<gene>
    <name evidence="10" type="ORF">H8E23_14705</name>
</gene>
<dbReference type="InterPro" id="IPR025944">
    <property type="entry name" value="Sigma_54_int_dom_CS"/>
</dbReference>
<dbReference type="SMART" id="SM00382">
    <property type="entry name" value="AAA"/>
    <property type="match status" value="1"/>
</dbReference>
<feature type="domain" description="Sigma-54 factor interaction" evidence="8">
    <location>
        <begin position="145"/>
        <end position="374"/>
    </location>
</feature>
<sequence length="451" mass="51151">MMNNKASILVVDDEHGVRQSFNMVLKDQYNVLLAGTGEQAIDILTKNSVDLILLDILLPDINGLDLLEKLMETDPNTEIIMVTAVNDVQVAVRAIKLGAYEYIIKPFVVDEVLTVIQRALEKRSLKKEVAYLRNALERYHLFEKMVGQDKKMLKIFELISTLSQSDGTVIIQGESGTGKELVARAMHNRGPRRGHPFVVINCATIPPTLMESEIFGHNKGAFTGAITTSIGKLEIADRGTVFLDDIDSLDINMQAKLLRVIQEKEFERLGSNKVIKADVRFVAASNKDLKQMISAGRFREDLYYRLNVFPVKLPPLRERRGDIPLLLNHFLELYAKKTGSPPKEISEQAMAVFKEYDWPGNVRELQNMVERLCTITRNSIIQRKDIAAYNMHKTEIKDMMLKEAVSTFEKQYILEVLDSVNWNRKKAAEKLGIHRNTLLTKTAELGPNLKK</sequence>
<keyword evidence="2" id="KW-0067">ATP-binding</keyword>
<evidence type="ECO:0000313" key="10">
    <source>
        <dbReference type="EMBL" id="MBC8362633.1"/>
    </source>
</evidence>
<dbReference type="PROSITE" id="PS50110">
    <property type="entry name" value="RESPONSE_REGULATORY"/>
    <property type="match status" value="1"/>
</dbReference>
<evidence type="ECO:0000256" key="1">
    <source>
        <dbReference type="ARBA" id="ARBA00022741"/>
    </source>
</evidence>
<evidence type="ECO:0000259" key="8">
    <source>
        <dbReference type="PROSITE" id="PS50045"/>
    </source>
</evidence>
<dbReference type="Gene3D" id="3.40.50.300">
    <property type="entry name" value="P-loop containing nucleotide triphosphate hydrolases"/>
    <property type="match status" value="1"/>
</dbReference>
<keyword evidence="5" id="KW-0010">Activator</keyword>
<dbReference type="GO" id="GO:0006355">
    <property type="term" value="P:regulation of DNA-templated transcription"/>
    <property type="evidence" value="ECO:0007669"/>
    <property type="project" value="InterPro"/>
</dbReference>
<evidence type="ECO:0000256" key="5">
    <source>
        <dbReference type="ARBA" id="ARBA00023159"/>
    </source>
</evidence>
<dbReference type="InterPro" id="IPR011006">
    <property type="entry name" value="CheY-like_superfamily"/>
</dbReference>
<dbReference type="FunFam" id="1.10.8.60:FF:000014">
    <property type="entry name" value="DNA-binding transcriptional regulator NtrC"/>
    <property type="match status" value="1"/>
</dbReference>
<name>A0A8J6TNE8_9BACT</name>
<dbReference type="Pfam" id="PF00072">
    <property type="entry name" value="Response_reg"/>
    <property type="match status" value="1"/>
</dbReference>
<dbReference type="Gene3D" id="1.10.10.60">
    <property type="entry name" value="Homeodomain-like"/>
    <property type="match status" value="1"/>
</dbReference>
<dbReference type="Gene3D" id="3.40.50.2300">
    <property type="match status" value="1"/>
</dbReference>
<keyword evidence="1" id="KW-0547">Nucleotide-binding</keyword>
<evidence type="ECO:0000256" key="7">
    <source>
        <dbReference type="PROSITE-ProRule" id="PRU00169"/>
    </source>
</evidence>
<dbReference type="AlphaFoldDB" id="A0A8J6TNE8"/>
<dbReference type="PANTHER" id="PTHR32071">
    <property type="entry name" value="TRANSCRIPTIONAL REGULATORY PROTEIN"/>
    <property type="match status" value="1"/>
</dbReference>
<dbReference type="SUPFAM" id="SSF52540">
    <property type="entry name" value="P-loop containing nucleoside triphosphate hydrolases"/>
    <property type="match status" value="1"/>
</dbReference>
<evidence type="ECO:0000256" key="3">
    <source>
        <dbReference type="ARBA" id="ARBA00023015"/>
    </source>
</evidence>
<dbReference type="Pfam" id="PF25601">
    <property type="entry name" value="AAA_lid_14"/>
    <property type="match status" value="1"/>
</dbReference>
<dbReference type="InterPro" id="IPR001789">
    <property type="entry name" value="Sig_transdc_resp-reg_receiver"/>
</dbReference>
<feature type="domain" description="Response regulatory" evidence="9">
    <location>
        <begin position="7"/>
        <end position="120"/>
    </location>
</feature>